<organism evidence="3 4">
    <name type="scientific">Candidatus Avipropionibacterium avicola</name>
    <dbReference type="NCBI Taxonomy" id="2840701"/>
    <lineage>
        <taxon>Bacteria</taxon>
        <taxon>Bacillati</taxon>
        <taxon>Actinomycetota</taxon>
        <taxon>Actinomycetes</taxon>
        <taxon>Propionibacteriales</taxon>
        <taxon>Propionibacteriaceae</taxon>
        <taxon>Propionibacteriaceae incertae sedis</taxon>
        <taxon>Candidatus Avipropionibacterium</taxon>
    </lineage>
</organism>
<dbReference type="SUPFAM" id="SSF52266">
    <property type="entry name" value="SGNH hydrolase"/>
    <property type="match status" value="1"/>
</dbReference>
<feature type="domain" description="SGNH hydrolase-type esterase" evidence="1">
    <location>
        <begin position="168"/>
        <end position="361"/>
    </location>
</feature>
<sequence>MIATPVQHVLQGHADLETTERGTRPHRLPAAVRTRFPDPQLMMAEGQPSGVRLVFTTEARRIELDLHTTRVAYRSTARPRGRVDLVVDRTIADSVELGAGDLIEIDLTTGGTAHLPGPGETVRFQDLPVGAKRVEIWLPHNESVELGELRTDAAVEPVPARTRWVHHGSSISQGSNAVSPARTWPATVARAADVDLVNLGFGGSAMVDPFVARVIRDRPADLISLKFGINVVNLDAMRRRILVPALHGFLDTVRDGHPETPLVLISALHCGIHEDTPGPGAIDPASIGTDQIRFVARGRSGDTELGRLTLGVVREALAEVAAVRDDPHLHLLDGLSLYGPDDAAEHPLLDGLHPDAETHQRVAERFSAWAFGDDRPFGPKR</sequence>
<evidence type="ECO:0000313" key="4">
    <source>
        <dbReference type="Proteomes" id="UP000886842"/>
    </source>
</evidence>
<reference evidence="3" key="1">
    <citation type="submission" date="2020-10" db="EMBL/GenBank/DDBJ databases">
        <authorList>
            <person name="Gilroy R."/>
        </authorList>
    </citation>
    <scope>NUCLEOTIDE SEQUENCE</scope>
    <source>
        <strain evidence="3">ChiGjej1B1-24693</strain>
    </source>
</reference>
<dbReference type="AlphaFoldDB" id="A0A9D1KMA5"/>
<dbReference type="Proteomes" id="UP000886842">
    <property type="component" value="Unassembled WGS sequence"/>
</dbReference>
<dbReference type="InterPro" id="IPR013830">
    <property type="entry name" value="SGNH_hydro"/>
</dbReference>
<proteinExistence type="predicted"/>
<evidence type="ECO:0000313" key="3">
    <source>
        <dbReference type="EMBL" id="HIT75271.1"/>
    </source>
</evidence>
<comment type="caution">
    <text evidence="3">The sequence shown here is derived from an EMBL/GenBank/DDBJ whole genome shotgun (WGS) entry which is preliminary data.</text>
</comment>
<name>A0A9D1KMA5_9ACTN</name>
<protein>
    <submittedName>
        <fullName evidence="3">Lipase</fullName>
    </submittedName>
</protein>
<reference evidence="3" key="2">
    <citation type="journal article" date="2021" name="PeerJ">
        <title>Extensive microbial diversity within the chicken gut microbiome revealed by metagenomics and culture.</title>
        <authorList>
            <person name="Gilroy R."/>
            <person name="Ravi A."/>
            <person name="Getino M."/>
            <person name="Pursley I."/>
            <person name="Horton D.L."/>
            <person name="Alikhan N.F."/>
            <person name="Baker D."/>
            <person name="Gharbi K."/>
            <person name="Hall N."/>
            <person name="Watson M."/>
            <person name="Adriaenssens E.M."/>
            <person name="Foster-Nyarko E."/>
            <person name="Jarju S."/>
            <person name="Secka A."/>
            <person name="Antonio M."/>
            <person name="Oren A."/>
            <person name="Chaudhuri R.R."/>
            <person name="La Ragione R."/>
            <person name="Hildebrand F."/>
            <person name="Pallen M.J."/>
        </authorList>
    </citation>
    <scope>NUCLEOTIDE SEQUENCE</scope>
    <source>
        <strain evidence="3">ChiGjej1B1-24693</strain>
    </source>
</reference>
<dbReference type="InterPro" id="IPR048977">
    <property type="entry name" value="SsfX3-like_N"/>
</dbReference>
<dbReference type="EMBL" id="DVLP01000208">
    <property type="protein sequence ID" value="HIT75271.1"/>
    <property type="molecule type" value="Genomic_DNA"/>
</dbReference>
<dbReference type="InterPro" id="IPR036514">
    <property type="entry name" value="SGNH_hydro_sf"/>
</dbReference>
<accession>A0A9D1KMA5</accession>
<evidence type="ECO:0000259" key="1">
    <source>
        <dbReference type="Pfam" id="PF13472"/>
    </source>
</evidence>
<dbReference type="Gene3D" id="3.40.50.1110">
    <property type="entry name" value="SGNH hydrolase"/>
    <property type="match status" value="1"/>
</dbReference>
<dbReference type="Pfam" id="PF13472">
    <property type="entry name" value="Lipase_GDSL_2"/>
    <property type="match status" value="1"/>
</dbReference>
<gene>
    <name evidence="3" type="ORF">IAA98_06785</name>
</gene>
<feature type="domain" description="SsfX3-like N-terminal" evidence="2">
    <location>
        <begin position="11"/>
        <end position="117"/>
    </location>
</feature>
<evidence type="ECO:0000259" key="2">
    <source>
        <dbReference type="Pfam" id="PF21181"/>
    </source>
</evidence>
<dbReference type="Gene3D" id="2.60.120.260">
    <property type="entry name" value="Galactose-binding domain-like"/>
    <property type="match status" value="1"/>
</dbReference>
<dbReference type="Pfam" id="PF21181">
    <property type="entry name" value="SsfX3_N"/>
    <property type="match status" value="1"/>
</dbReference>